<gene>
    <name evidence="1" type="ORF">ORQ98_11410</name>
</gene>
<reference evidence="1 2" key="1">
    <citation type="submission" date="2022-11" db="EMBL/GenBank/DDBJ databases">
        <title>Spartinivicinus poritis sp. nov., isolated from scleractinian coral Porites lutea.</title>
        <authorList>
            <person name="Zhang G."/>
            <person name="Cai L."/>
            <person name="Wei Q."/>
        </authorList>
    </citation>
    <scope>NUCLEOTIDE SEQUENCE [LARGE SCALE GENOMIC DNA]</scope>
    <source>
        <strain evidence="1 2">A2-2</strain>
    </source>
</reference>
<accession>A0ABT5U869</accession>
<name>A0ABT5U869_9GAMM</name>
<evidence type="ECO:0008006" key="3">
    <source>
        <dbReference type="Google" id="ProtNLM"/>
    </source>
</evidence>
<proteinExistence type="predicted"/>
<organism evidence="1 2">
    <name type="scientific">Spartinivicinus poritis</name>
    <dbReference type="NCBI Taxonomy" id="2994640"/>
    <lineage>
        <taxon>Bacteria</taxon>
        <taxon>Pseudomonadati</taxon>
        <taxon>Pseudomonadota</taxon>
        <taxon>Gammaproteobacteria</taxon>
        <taxon>Oceanospirillales</taxon>
        <taxon>Zooshikellaceae</taxon>
        <taxon>Spartinivicinus</taxon>
    </lineage>
</organism>
<dbReference type="EMBL" id="JAPMOU010000012">
    <property type="protein sequence ID" value="MDE1462577.1"/>
    <property type="molecule type" value="Genomic_DNA"/>
</dbReference>
<protein>
    <recommendedName>
        <fullName evidence="3">Ribosomal protein L32</fullName>
    </recommendedName>
</protein>
<dbReference type="Proteomes" id="UP001528823">
    <property type="component" value="Unassembled WGS sequence"/>
</dbReference>
<evidence type="ECO:0000313" key="2">
    <source>
        <dbReference type="Proteomes" id="UP001528823"/>
    </source>
</evidence>
<comment type="caution">
    <text evidence="1">The sequence shown here is derived from an EMBL/GenBank/DDBJ whole genome shotgun (WGS) entry which is preliminary data.</text>
</comment>
<keyword evidence="2" id="KW-1185">Reference proteome</keyword>
<evidence type="ECO:0000313" key="1">
    <source>
        <dbReference type="EMBL" id="MDE1462577.1"/>
    </source>
</evidence>
<sequence>MTNTLHQLITQVDVSAFSQLKGKGQAPKQSYTKPLVQTGYTRFGKASRS</sequence>